<dbReference type="Pfam" id="PF01135">
    <property type="entry name" value="PCMT"/>
    <property type="match status" value="1"/>
</dbReference>
<dbReference type="CDD" id="cd02440">
    <property type="entry name" value="AdoMet_MTases"/>
    <property type="match status" value="1"/>
</dbReference>
<dbReference type="GO" id="GO:0004719">
    <property type="term" value="F:protein-L-isoaspartate (D-aspartate) O-methyltransferase activity"/>
    <property type="evidence" value="ECO:0007669"/>
    <property type="project" value="InterPro"/>
</dbReference>
<dbReference type="OrthoDB" id="9798496at2"/>
<dbReference type="PANTHER" id="PTHR11579">
    <property type="entry name" value="PROTEIN-L-ISOASPARTATE O-METHYLTRANSFERASE"/>
    <property type="match status" value="1"/>
</dbReference>
<dbReference type="PANTHER" id="PTHR11579:SF18">
    <property type="entry name" value="PROTEIN-L-ISOASPARTATE O-METHYLTRANSFERASE"/>
    <property type="match status" value="1"/>
</dbReference>
<protein>
    <recommendedName>
        <fullName evidence="2">Protein-L-isoaspartate O-methyltransferase</fullName>
    </recommendedName>
    <alternativeName>
        <fullName evidence="3">Protein L-isoaspartyl methyltransferase</fullName>
    </alternativeName>
</protein>
<dbReference type="InterPro" id="IPR029063">
    <property type="entry name" value="SAM-dependent_MTases_sf"/>
</dbReference>
<gene>
    <name evidence="4" type="ORF">CCS01_09185</name>
</gene>
<dbReference type="SUPFAM" id="SSF53335">
    <property type="entry name" value="S-adenosyl-L-methionine-dependent methyltransferases"/>
    <property type="match status" value="1"/>
</dbReference>
<dbReference type="EMBL" id="NHRY01000081">
    <property type="protein sequence ID" value="PPQ34990.1"/>
    <property type="molecule type" value="Genomic_DNA"/>
</dbReference>
<dbReference type="Proteomes" id="UP000239724">
    <property type="component" value="Unassembled WGS sequence"/>
</dbReference>
<evidence type="ECO:0000256" key="1">
    <source>
        <dbReference type="ARBA" id="ARBA00005369"/>
    </source>
</evidence>
<organism evidence="4 5">
    <name type="scientific">Rhodopila globiformis</name>
    <name type="common">Rhodopseudomonas globiformis</name>
    <dbReference type="NCBI Taxonomy" id="1071"/>
    <lineage>
        <taxon>Bacteria</taxon>
        <taxon>Pseudomonadati</taxon>
        <taxon>Pseudomonadota</taxon>
        <taxon>Alphaproteobacteria</taxon>
        <taxon>Acetobacterales</taxon>
        <taxon>Acetobacteraceae</taxon>
        <taxon>Rhodopila</taxon>
    </lineage>
</organism>
<evidence type="ECO:0000256" key="2">
    <source>
        <dbReference type="ARBA" id="ARBA00013346"/>
    </source>
</evidence>
<dbReference type="Gene3D" id="3.40.50.150">
    <property type="entry name" value="Vaccinia Virus protein VP39"/>
    <property type="match status" value="1"/>
</dbReference>
<sequence length="218" mass="23043">MDLFADARSRMVDSQVRPNKVTDPRILAAMRRLPRERFLPAAAAALAYADEDVPLGHGRYLMEPMVFARLLQAAMLQEQERVLVVAAGTGYGAAVLAACGCRVVALEEDPALLAVAGSVLPDQAPGVTLVSGPLAAGWPSHAPYDLILIEGAVQDIPPALAAQLHQETGRLLAPVCRDGRTTCAVQAEMTAGGLGLTPIFDCATPPIPSLRRAPVFQF</sequence>
<accession>A0A2S6NJF5</accession>
<dbReference type="GO" id="GO:0005737">
    <property type="term" value="C:cytoplasm"/>
    <property type="evidence" value="ECO:0007669"/>
    <property type="project" value="TreeGrafter"/>
</dbReference>
<evidence type="ECO:0000313" key="5">
    <source>
        <dbReference type="Proteomes" id="UP000239724"/>
    </source>
</evidence>
<dbReference type="InterPro" id="IPR000682">
    <property type="entry name" value="PCMT"/>
</dbReference>
<keyword evidence="5" id="KW-1185">Reference proteome</keyword>
<reference evidence="4 5" key="1">
    <citation type="journal article" date="2018" name="Arch. Microbiol.">
        <title>New insights into the metabolic potential of the phototrophic purple bacterium Rhodopila globiformis DSM 161(T) from its draft genome sequence and evidence for a vanadium-dependent nitrogenase.</title>
        <authorList>
            <person name="Imhoff J.F."/>
            <person name="Rahn T."/>
            <person name="Kunzel S."/>
            <person name="Neulinger S.C."/>
        </authorList>
    </citation>
    <scope>NUCLEOTIDE SEQUENCE [LARGE SCALE GENOMIC DNA]</scope>
    <source>
        <strain evidence="4 5">DSM 161</strain>
    </source>
</reference>
<evidence type="ECO:0000256" key="3">
    <source>
        <dbReference type="ARBA" id="ARBA00030757"/>
    </source>
</evidence>
<name>A0A2S6NJF5_RHOGL</name>
<proteinExistence type="inferred from homology"/>
<comment type="caution">
    <text evidence="4">The sequence shown here is derived from an EMBL/GenBank/DDBJ whole genome shotgun (WGS) entry which is preliminary data.</text>
</comment>
<comment type="similarity">
    <text evidence="1">Belongs to the methyltransferase superfamily. L-isoaspartyl/D-aspartyl protein methyltransferase family.</text>
</comment>
<dbReference type="AlphaFoldDB" id="A0A2S6NJF5"/>
<evidence type="ECO:0000313" key="4">
    <source>
        <dbReference type="EMBL" id="PPQ34990.1"/>
    </source>
</evidence>